<evidence type="ECO:0000256" key="7">
    <source>
        <dbReference type="ARBA" id="ARBA00022692"/>
    </source>
</evidence>
<dbReference type="InterPro" id="IPR001789">
    <property type="entry name" value="Sig_transdc_resp-reg_receiver"/>
</dbReference>
<keyword evidence="9" id="KW-0547">Nucleotide-binding</keyword>
<dbReference type="InterPro" id="IPR001638">
    <property type="entry name" value="Solute-binding_3/MltF_N"/>
</dbReference>
<dbReference type="CDD" id="cd17546">
    <property type="entry name" value="REC_hyHK_CKI1_RcsC-like"/>
    <property type="match status" value="1"/>
</dbReference>
<dbReference type="SMART" id="SM00388">
    <property type="entry name" value="HisKA"/>
    <property type="match status" value="1"/>
</dbReference>
<gene>
    <name evidence="20" type="ORF">KSS94_06955</name>
</gene>
<keyword evidence="8" id="KW-0732">Signal</keyword>
<dbReference type="SMART" id="SM00091">
    <property type="entry name" value="PAS"/>
    <property type="match status" value="1"/>
</dbReference>
<reference evidence="20" key="1">
    <citation type="journal article" date="2021" name="Microorganisms">
        <title>The Ever-Expanding Pseudomonas Genus: Description of 43 New Species and Partition of the Pseudomonas putida Group.</title>
        <authorList>
            <person name="Girard L."/>
            <person name="Lood C."/>
            <person name="Hofte M."/>
            <person name="Vandamme P."/>
            <person name="Rokni-Zadeh H."/>
            <person name="van Noort V."/>
            <person name="Lavigne R."/>
            <person name="De Mot R."/>
        </authorList>
    </citation>
    <scope>NUCLEOTIDE SEQUENCE</scope>
    <source>
        <strain evidence="20">COW40</strain>
    </source>
</reference>
<keyword evidence="11" id="KW-0067">ATP-binding</keyword>
<dbReference type="CDD" id="cd00130">
    <property type="entry name" value="PAS"/>
    <property type="match status" value="1"/>
</dbReference>
<organism evidence="20 21">
    <name type="scientific">Pseudomonas fakonensis</name>
    <dbReference type="NCBI Taxonomy" id="2842355"/>
    <lineage>
        <taxon>Bacteria</taxon>
        <taxon>Pseudomonadati</taxon>
        <taxon>Pseudomonadota</taxon>
        <taxon>Gammaproteobacteria</taxon>
        <taxon>Pseudomonadales</taxon>
        <taxon>Pseudomonadaceae</taxon>
        <taxon>Pseudomonas</taxon>
    </lineage>
</organism>
<dbReference type="PROSITE" id="PS50894">
    <property type="entry name" value="HPT"/>
    <property type="match status" value="1"/>
</dbReference>
<keyword evidence="6" id="KW-0808">Transferase</keyword>
<evidence type="ECO:0000313" key="21">
    <source>
        <dbReference type="Proteomes" id="UP001046350"/>
    </source>
</evidence>
<dbReference type="Pfam" id="PF00072">
    <property type="entry name" value="Response_reg"/>
    <property type="match status" value="1"/>
</dbReference>
<keyword evidence="21" id="KW-1185">Reference proteome</keyword>
<keyword evidence="7" id="KW-0812">Transmembrane</keyword>
<dbReference type="SMART" id="SM00062">
    <property type="entry name" value="PBPb"/>
    <property type="match status" value="2"/>
</dbReference>
<dbReference type="Pfam" id="PF00497">
    <property type="entry name" value="SBP_bac_3"/>
    <property type="match status" value="2"/>
</dbReference>
<dbReference type="InterPro" id="IPR008207">
    <property type="entry name" value="Sig_transdc_His_kin_Hpt_dom"/>
</dbReference>
<evidence type="ECO:0000256" key="5">
    <source>
        <dbReference type="ARBA" id="ARBA00022519"/>
    </source>
</evidence>
<evidence type="ECO:0000259" key="18">
    <source>
        <dbReference type="PROSITE" id="PS50112"/>
    </source>
</evidence>
<dbReference type="Pfam" id="PF02518">
    <property type="entry name" value="HATPase_c"/>
    <property type="match status" value="1"/>
</dbReference>
<evidence type="ECO:0000256" key="14">
    <source>
        <dbReference type="PROSITE-ProRule" id="PRU00110"/>
    </source>
</evidence>
<dbReference type="PANTHER" id="PTHR43047:SF72">
    <property type="entry name" value="OSMOSENSING HISTIDINE PROTEIN KINASE SLN1"/>
    <property type="match status" value="1"/>
</dbReference>
<evidence type="ECO:0000256" key="1">
    <source>
        <dbReference type="ARBA" id="ARBA00000085"/>
    </source>
</evidence>
<dbReference type="InterPro" id="IPR000014">
    <property type="entry name" value="PAS"/>
</dbReference>
<dbReference type="Proteomes" id="UP001046350">
    <property type="component" value="Chromosome"/>
</dbReference>
<dbReference type="InterPro" id="IPR049870">
    <property type="entry name" value="BvgS-like_periplasmic1"/>
</dbReference>
<dbReference type="InterPro" id="IPR005467">
    <property type="entry name" value="His_kinase_dom"/>
</dbReference>
<dbReference type="SMART" id="SM00387">
    <property type="entry name" value="HATPase_c"/>
    <property type="match status" value="1"/>
</dbReference>
<proteinExistence type="predicted"/>
<dbReference type="Pfam" id="PF08448">
    <property type="entry name" value="PAS_4"/>
    <property type="match status" value="1"/>
</dbReference>
<comment type="subcellular location">
    <subcellularLocation>
        <location evidence="2">Cell inner membrane</location>
        <topology evidence="2">Multi-pass membrane protein</topology>
    </subcellularLocation>
</comment>
<comment type="catalytic activity">
    <reaction evidence="1">
        <text>ATP + protein L-histidine = ADP + protein N-phospho-L-histidine.</text>
        <dbReference type="EC" id="2.7.13.3"/>
    </reaction>
</comment>
<evidence type="ECO:0000256" key="4">
    <source>
        <dbReference type="ARBA" id="ARBA00022475"/>
    </source>
</evidence>
<dbReference type="InterPro" id="IPR049871">
    <property type="entry name" value="BvgS-like_periplasmic2"/>
</dbReference>
<dbReference type="Pfam" id="PF01627">
    <property type="entry name" value="Hpt"/>
    <property type="match status" value="1"/>
</dbReference>
<dbReference type="RefSeq" id="WP_217842286.1">
    <property type="nucleotide sequence ID" value="NZ_CP077076.1"/>
</dbReference>
<keyword evidence="15" id="KW-0597">Phosphoprotein</keyword>
<dbReference type="Pfam" id="PF00512">
    <property type="entry name" value="HisKA"/>
    <property type="match status" value="1"/>
</dbReference>
<protein>
    <recommendedName>
        <fullName evidence="3">histidine kinase</fullName>
        <ecNumber evidence="3">2.7.13.3</ecNumber>
    </recommendedName>
</protein>
<sequence length="1197" mass="130687">MRLAWLVVLGQLLCYPAVLAAMPQPQLYGRAVLEGRRLEPSEAQLRWLWQRRELRLAVLRADNPPLDILGLGREYEGISADYAGLIAEHLQLRVEVVPFASLDEALAAVRTGNADLLASVTAQQAADAGLLLSTGYADDRPMRVAREDDEHGCASGAPLRLAMREGYRSLGSILAVYPQAQVQVYPSVRAAMGALTFGQADLYLGGALESQYQLGKGLLRRIEAIDCPALPSQPLGFASAPFNEPLHALVDAVLATIPATQHQRILQRWAGQGVVERTPLQLSEAERRWLQRHPKVRVLLNEHYPPISYRDGEGNLRGLAVDVLQRIARRTGLQLELSGGGTLERMIEDLRQGKVDLLGGITPSEQRADHLAFSRAFISSPRVLVTLDRPGAPSSFEELQGLRLAMSRSGFPHAFLHQHHQGVQRVDADGPVDAVWRVASGRADAALVPLIGAQALTERMYPTRLKVSASLPLEPAYFTFASQRGALELQSILNKALLSLSPQELDTLGRRWRNEVIVADSFWQRYRVQVLQGFAAVALALLLALAWVRYLRRLVRVRERAEQALAHQLAFMGVMIDGTPHPIYVCDRQGRLRTCNSSYLQALGKAREEVLGQPIGLDEACAWQRGWKQVLADGQARVEDCQVVLAEGREFTLYHWMLPYGCNEEGGVIAGWVDVTERQCLQAELLAAKVEADDANQAKTRFLATMSHEIRTPMNAVLGMLELALRKAEQGVLDRLSIEVASDAARSLLELIGDILDVTRIESGHLTLNPQPLALREHVAGVVQLFEQQARAKGLQLSLELEGPVDLEVLLDPLRFKQVLANLISNAIKFTHKGGVRVALRATLQARQLALQLTIEDSGIGIPEADLAQLGGLFWQASNNQQSGRRGAGLGLSISRTLCELMGGHMHLRSTQGVGTRIDISLALERVLASGAAPEPVQEAGGPDATVSLRVLVVDDYPANRLLLANQLGYLGHRACVAEHGAQALRLWLEQPFDVVISDCNMPVLDGYGLARAIRLHERRGGRARCRILGLTANALPEEHQRCRAAGMDDCLFKPVGLKRLAQALAQGQGDAVRCLDHVPPVPGRALDLSSLERLTAGDAQALAALLADLRQSNQEDLQAFNLHAEREDMGGLALLAHRVKGGARMVRAQGLIEACEQVERSCAIGVVPLAHLDAVRLAMGALETLLARYCADATGL</sequence>
<dbReference type="EMBL" id="CP077076">
    <property type="protein sequence ID" value="QXH52863.1"/>
    <property type="molecule type" value="Genomic_DNA"/>
</dbReference>
<evidence type="ECO:0000259" key="16">
    <source>
        <dbReference type="PROSITE" id="PS50109"/>
    </source>
</evidence>
<dbReference type="SMART" id="SM00448">
    <property type="entry name" value="REC"/>
    <property type="match status" value="1"/>
</dbReference>
<feature type="modified residue" description="4-aspartylphosphate" evidence="15">
    <location>
        <position position="999"/>
    </location>
</feature>
<feature type="domain" description="PAS" evidence="18">
    <location>
        <begin position="568"/>
        <end position="613"/>
    </location>
</feature>
<dbReference type="PROSITE" id="PS50112">
    <property type="entry name" value="PAS"/>
    <property type="match status" value="1"/>
</dbReference>
<evidence type="ECO:0000256" key="13">
    <source>
        <dbReference type="ARBA" id="ARBA00023136"/>
    </source>
</evidence>
<evidence type="ECO:0000256" key="9">
    <source>
        <dbReference type="ARBA" id="ARBA00022741"/>
    </source>
</evidence>
<keyword evidence="10" id="KW-0418">Kinase</keyword>
<dbReference type="CDD" id="cd13707">
    <property type="entry name" value="PBP2_BvgS_D2"/>
    <property type="match status" value="1"/>
</dbReference>
<evidence type="ECO:0000256" key="12">
    <source>
        <dbReference type="ARBA" id="ARBA00022989"/>
    </source>
</evidence>
<evidence type="ECO:0000259" key="19">
    <source>
        <dbReference type="PROSITE" id="PS50894"/>
    </source>
</evidence>
<dbReference type="InterPro" id="IPR003594">
    <property type="entry name" value="HATPase_dom"/>
</dbReference>
<evidence type="ECO:0000256" key="3">
    <source>
        <dbReference type="ARBA" id="ARBA00012438"/>
    </source>
</evidence>
<feature type="domain" description="Response regulatory" evidence="17">
    <location>
        <begin position="950"/>
        <end position="1069"/>
    </location>
</feature>
<dbReference type="InterPro" id="IPR013656">
    <property type="entry name" value="PAS_4"/>
</dbReference>
<dbReference type="EC" id="2.7.13.3" evidence="3"/>
<feature type="domain" description="HPt" evidence="19">
    <location>
        <begin position="1099"/>
        <end position="1197"/>
    </location>
</feature>
<dbReference type="InterPro" id="IPR003661">
    <property type="entry name" value="HisK_dim/P_dom"/>
</dbReference>
<keyword evidence="4" id="KW-1003">Cell membrane</keyword>
<evidence type="ECO:0000256" key="15">
    <source>
        <dbReference type="PROSITE-ProRule" id="PRU00169"/>
    </source>
</evidence>
<name>A0ABX8NBP7_9PSED</name>
<keyword evidence="5" id="KW-0997">Cell inner membrane</keyword>
<evidence type="ECO:0000256" key="8">
    <source>
        <dbReference type="ARBA" id="ARBA00022729"/>
    </source>
</evidence>
<dbReference type="PANTHER" id="PTHR43047">
    <property type="entry name" value="TWO-COMPONENT HISTIDINE PROTEIN KINASE"/>
    <property type="match status" value="1"/>
</dbReference>
<dbReference type="CDD" id="cd13705">
    <property type="entry name" value="PBP2_BvgS_D1"/>
    <property type="match status" value="1"/>
</dbReference>
<evidence type="ECO:0000256" key="6">
    <source>
        <dbReference type="ARBA" id="ARBA00022679"/>
    </source>
</evidence>
<accession>A0ABX8NBP7</accession>
<evidence type="ECO:0000313" key="20">
    <source>
        <dbReference type="EMBL" id="QXH52863.1"/>
    </source>
</evidence>
<evidence type="ECO:0000256" key="2">
    <source>
        <dbReference type="ARBA" id="ARBA00004429"/>
    </source>
</evidence>
<evidence type="ECO:0000259" key="17">
    <source>
        <dbReference type="PROSITE" id="PS50110"/>
    </source>
</evidence>
<evidence type="ECO:0000256" key="10">
    <source>
        <dbReference type="ARBA" id="ARBA00022777"/>
    </source>
</evidence>
<feature type="domain" description="Histidine kinase" evidence="16">
    <location>
        <begin position="705"/>
        <end position="926"/>
    </location>
</feature>
<dbReference type="PROSITE" id="PS50110">
    <property type="entry name" value="RESPONSE_REGULATORY"/>
    <property type="match status" value="1"/>
</dbReference>
<keyword evidence="13" id="KW-0472">Membrane</keyword>
<dbReference type="CDD" id="cd00082">
    <property type="entry name" value="HisKA"/>
    <property type="match status" value="1"/>
</dbReference>
<keyword evidence="12" id="KW-1133">Transmembrane helix</keyword>
<dbReference type="PROSITE" id="PS50109">
    <property type="entry name" value="HIS_KIN"/>
    <property type="match status" value="1"/>
</dbReference>
<feature type="modified residue" description="Phosphohistidine" evidence="14">
    <location>
        <position position="1138"/>
    </location>
</feature>
<evidence type="ECO:0000256" key="11">
    <source>
        <dbReference type="ARBA" id="ARBA00022840"/>
    </source>
</evidence>